<dbReference type="InterPro" id="IPR051091">
    <property type="entry name" value="O-Glucosyltr/Glycosyltrsf_90"/>
</dbReference>
<evidence type="ECO:0000313" key="14">
    <source>
        <dbReference type="RefSeq" id="XP_012943498.1"/>
    </source>
</evidence>
<feature type="compositionally biased region" description="Basic and acidic residues" evidence="10">
    <location>
        <begin position="500"/>
        <end position="516"/>
    </location>
</feature>
<feature type="domain" description="Glycosyl transferase CAP10" evidence="12">
    <location>
        <begin position="234"/>
        <end position="478"/>
    </location>
</feature>
<dbReference type="PANTHER" id="PTHR12203:SF122">
    <property type="entry name" value="GLYCOSYL TRANSFERASE CAP10 DOMAIN-CONTAINING PROTEIN"/>
    <property type="match status" value="1"/>
</dbReference>
<keyword evidence="5" id="KW-0325">Glycoprotein</keyword>
<comment type="catalytic activity">
    <reaction evidence="7">
        <text>L-seryl-[EGF-like domain protein] + UDP-alpha-D-xylose = 3-O-(beta-D-xylosyl)-L-seryl-[EGF-like domain protein] + UDP + H(+)</text>
        <dbReference type="Rhea" id="RHEA:62016"/>
        <dbReference type="Rhea" id="RHEA-COMP:16010"/>
        <dbReference type="Rhea" id="RHEA-COMP:16011"/>
        <dbReference type="ChEBI" id="CHEBI:15378"/>
        <dbReference type="ChEBI" id="CHEBI:29999"/>
        <dbReference type="ChEBI" id="CHEBI:57632"/>
        <dbReference type="ChEBI" id="CHEBI:58223"/>
        <dbReference type="ChEBI" id="CHEBI:132085"/>
    </reaction>
</comment>
<dbReference type="InterPro" id="IPR014756">
    <property type="entry name" value="Ig_E-set"/>
</dbReference>
<evidence type="ECO:0000259" key="12">
    <source>
        <dbReference type="SMART" id="SM00672"/>
    </source>
</evidence>
<dbReference type="SUPFAM" id="SSF81296">
    <property type="entry name" value="E set domains"/>
    <property type="match status" value="1"/>
</dbReference>
<name>A0ABM1A9P7_APLCA</name>
<comment type="pathway">
    <text evidence="6">Protein modification.</text>
</comment>
<feature type="region of interest" description="Disordered" evidence="10">
    <location>
        <begin position="491"/>
        <end position="516"/>
    </location>
</feature>
<dbReference type="PROSITE" id="PS50194">
    <property type="entry name" value="FILAMIN_REPEAT"/>
    <property type="match status" value="1"/>
</dbReference>
<keyword evidence="13" id="KW-1185">Reference proteome</keyword>
<reference evidence="14" key="1">
    <citation type="submission" date="2025-08" db="UniProtKB">
        <authorList>
            <consortium name="RefSeq"/>
        </authorList>
    </citation>
    <scope>IDENTIFICATION</scope>
</reference>
<evidence type="ECO:0000256" key="9">
    <source>
        <dbReference type="PROSITE-ProRule" id="PRU00087"/>
    </source>
</evidence>
<comment type="similarity">
    <text evidence="1">Belongs to the KDELC family.</text>
</comment>
<evidence type="ECO:0000256" key="7">
    <source>
        <dbReference type="ARBA" id="ARBA00047553"/>
    </source>
</evidence>
<feature type="repeat" description="Filamin" evidence="9">
    <location>
        <begin position="30"/>
        <end position="136"/>
    </location>
</feature>
<evidence type="ECO:0000256" key="2">
    <source>
        <dbReference type="ARBA" id="ARBA00022676"/>
    </source>
</evidence>
<dbReference type="Gene3D" id="2.60.40.10">
    <property type="entry name" value="Immunoglobulins"/>
    <property type="match status" value="1"/>
</dbReference>
<evidence type="ECO:0000256" key="3">
    <source>
        <dbReference type="ARBA" id="ARBA00022729"/>
    </source>
</evidence>
<feature type="chain" id="PRO_5046020417" evidence="11">
    <location>
        <begin position="32"/>
        <end position="516"/>
    </location>
</feature>
<sequence length="516" mass="59162">MYPGFTSGMVLFICMCLGLSTLNSALEACNADVSLKKSLVWGPGLRADFLVPVRYIYVQLVDKKGQNITVSLGEKALTATVQPDSGERARIWTQVLDRHDGSYIVRFRPFVTTTDLQISLQLRGKHVAGSPYLVPGKVFHETCYCPVRTADEWAKSVGCQATYSQIDHDLGPFETIDMAKVAKEAVDRFNMAGQHSICHYKVIQNQVYRKCYGEHVGFNMFSDAILLSLTRKMELPDFEFIMNLGDWPLENRPEGQDPIPIVSWCGSHQTRDIVLPTYDITEATLEMMGRVSLDMFSVQANTGPKWTNKTSKAFWRGRDSRRERLKLVQMSKSYPAELDAKLTNMFFFPKDEEKYGAISKHVSFFDFFAYKYQINIDGTVAAYRLPYLLAGDSLVMKQDSSYYEHFYRDLEPGMHYVPFKHDISDLMDQIKWVRENDQEVQQISQNGQQFAREKLDPAQVLCYHVRVFQEYAKRSKAKPKGIEGFDLVEQPTERFPCPCPKKEKSQEKESGNRDEL</sequence>
<comment type="catalytic activity">
    <reaction evidence="8">
        <text>L-seryl-[EGF-like domain protein] + UDP-alpha-D-glucose = 3-O-(beta-D-glucosyl)-L-seryl-[EGF-like domain protein] + UDP + H(+)</text>
        <dbReference type="Rhea" id="RHEA:58116"/>
        <dbReference type="Rhea" id="RHEA-COMP:14610"/>
        <dbReference type="Rhea" id="RHEA-COMP:16010"/>
        <dbReference type="ChEBI" id="CHEBI:15378"/>
        <dbReference type="ChEBI" id="CHEBI:29999"/>
        <dbReference type="ChEBI" id="CHEBI:58223"/>
        <dbReference type="ChEBI" id="CHEBI:58885"/>
        <dbReference type="ChEBI" id="CHEBI:140576"/>
    </reaction>
</comment>
<protein>
    <submittedName>
        <fullName evidence="14">Protein O-glucosyltransferase 2</fullName>
    </submittedName>
</protein>
<keyword evidence="3 11" id="KW-0732">Signal</keyword>
<evidence type="ECO:0000256" key="10">
    <source>
        <dbReference type="SAM" id="MobiDB-lite"/>
    </source>
</evidence>
<organism evidence="13 14">
    <name type="scientific">Aplysia californica</name>
    <name type="common">California sea hare</name>
    <dbReference type="NCBI Taxonomy" id="6500"/>
    <lineage>
        <taxon>Eukaryota</taxon>
        <taxon>Metazoa</taxon>
        <taxon>Spiralia</taxon>
        <taxon>Lophotrochozoa</taxon>
        <taxon>Mollusca</taxon>
        <taxon>Gastropoda</taxon>
        <taxon>Heterobranchia</taxon>
        <taxon>Euthyneura</taxon>
        <taxon>Tectipleura</taxon>
        <taxon>Aplysiida</taxon>
        <taxon>Aplysioidea</taxon>
        <taxon>Aplysiidae</taxon>
        <taxon>Aplysia</taxon>
    </lineage>
</organism>
<dbReference type="InterPro" id="IPR001298">
    <property type="entry name" value="Filamin/ABP280_rpt"/>
</dbReference>
<dbReference type="RefSeq" id="XP_012943498.1">
    <property type="nucleotide sequence ID" value="XM_013088044.2"/>
</dbReference>
<gene>
    <name evidence="14" type="primary">LOC101845575</name>
</gene>
<evidence type="ECO:0000256" key="1">
    <source>
        <dbReference type="ARBA" id="ARBA00006063"/>
    </source>
</evidence>
<keyword evidence="4" id="KW-0256">Endoplasmic reticulum</keyword>
<proteinExistence type="inferred from homology"/>
<dbReference type="InterPro" id="IPR013783">
    <property type="entry name" value="Ig-like_fold"/>
</dbReference>
<dbReference type="InterPro" id="IPR006598">
    <property type="entry name" value="CAP10"/>
</dbReference>
<evidence type="ECO:0000256" key="11">
    <source>
        <dbReference type="SAM" id="SignalP"/>
    </source>
</evidence>
<evidence type="ECO:0000256" key="4">
    <source>
        <dbReference type="ARBA" id="ARBA00022824"/>
    </source>
</evidence>
<evidence type="ECO:0000313" key="13">
    <source>
        <dbReference type="Proteomes" id="UP000694888"/>
    </source>
</evidence>
<dbReference type="Pfam" id="PF05686">
    <property type="entry name" value="Glyco_transf_90"/>
    <property type="match status" value="1"/>
</dbReference>
<keyword evidence="2" id="KW-0808">Transferase</keyword>
<accession>A0ABM1A9P7</accession>
<evidence type="ECO:0000256" key="8">
    <source>
        <dbReference type="ARBA" id="ARBA00049246"/>
    </source>
</evidence>
<dbReference type="Pfam" id="PF00630">
    <property type="entry name" value="Filamin"/>
    <property type="match status" value="1"/>
</dbReference>
<evidence type="ECO:0000256" key="5">
    <source>
        <dbReference type="ARBA" id="ARBA00023180"/>
    </source>
</evidence>
<dbReference type="Proteomes" id="UP000694888">
    <property type="component" value="Unplaced"/>
</dbReference>
<keyword evidence="2" id="KW-0328">Glycosyltransferase</keyword>
<feature type="signal peptide" evidence="11">
    <location>
        <begin position="1"/>
        <end position="31"/>
    </location>
</feature>
<dbReference type="PANTHER" id="PTHR12203">
    <property type="entry name" value="KDEL LYS-ASP-GLU-LEU CONTAINING - RELATED"/>
    <property type="match status" value="1"/>
</dbReference>
<dbReference type="SMART" id="SM00672">
    <property type="entry name" value="CAP10"/>
    <property type="match status" value="1"/>
</dbReference>
<dbReference type="SMART" id="SM00557">
    <property type="entry name" value="IG_FLMN"/>
    <property type="match status" value="1"/>
</dbReference>
<evidence type="ECO:0000256" key="6">
    <source>
        <dbReference type="ARBA" id="ARBA00043952"/>
    </source>
</evidence>
<dbReference type="GeneID" id="101845575"/>
<dbReference type="InterPro" id="IPR017868">
    <property type="entry name" value="Filamin/ABP280_repeat-like"/>
</dbReference>